<dbReference type="EMBL" id="CP025001">
    <property type="protein sequence ID" value="AUJ75881.1"/>
    <property type="molecule type" value="Genomic_DNA"/>
</dbReference>
<keyword evidence="3" id="KW-1185">Reference proteome</keyword>
<feature type="transmembrane region" description="Helical" evidence="1">
    <location>
        <begin position="6"/>
        <end position="31"/>
    </location>
</feature>
<name>A0AAI8MYW7_9BACI</name>
<keyword evidence="1" id="KW-1133">Transmembrane helix</keyword>
<accession>A0AAI8MYW7</accession>
<dbReference type="KEGG" id="bsia:CWD84_03055"/>
<sequence>MFRQFLLQLYFNVIANLIFCKINGAGGLISVQKAKKRRIKISFFGSKVLFYPFLIKKEPTLYIERIGFIPIYHLFV</sequence>
<dbReference type="Proteomes" id="UP000234366">
    <property type="component" value="Chromosome"/>
</dbReference>
<evidence type="ECO:0000313" key="3">
    <source>
        <dbReference type="Proteomes" id="UP000234366"/>
    </source>
</evidence>
<keyword evidence="1" id="KW-0472">Membrane</keyword>
<dbReference type="AlphaFoldDB" id="A0AAI8MYW7"/>
<evidence type="ECO:0000256" key="1">
    <source>
        <dbReference type="SAM" id="Phobius"/>
    </source>
</evidence>
<proteinExistence type="predicted"/>
<protein>
    <submittedName>
        <fullName evidence="2">Uncharacterized protein</fullName>
    </submittedName>
</protein>
<keyword evidence="1" id="KW-0812">Transmembrane</keyword>
<organism evidence="2 3">
    <name type="scientific">Bacillus siamensis</name>
    <dbReference type="NCBI Taxonomy" id="659243"/>
    <lineage>
        <taxon>Bacteria</taxon>
        <taxon>Bacillati</taxon>
        <taxon>Bacillota</taxon>
        <taxon>Bacilli</taxon>
        <taxon>Bacillales</taxon>
        <taxon>Bacillaceae</taxon>
        <taxon>Bacillus</taxon>
        <taxon>Bacillus amyloliquefaciens group</taxon>
    </lineage>
</organism>
<reference evidence="2 3" key="1">
    <citation type="submission" date="2017-11" db="EMBL/GenBank/DDBJ databases">
        <title>Genome sequence and genome mining of multiple bioactive secondary metabolites from a deep sea-derived Bacillus siamensis SCSIO 05746.</title>
        <authorList>
            <person name="Pan H.-Q."/>
            <person name="Ju J.-H."/>
        </authorList>
    </citation>
    <scope>NUCLEOTIDE SEQUENCE [LARGE SCALE GENOMIC DNA]</scope>
    <source>
        <strain evidence="2 3">SCSIO 05746</strain>
    </source>
</reference>
<evidence type="ECO:0000313" key="2">
    <source>
        <dbReference type="EMBL" id="AUJ75881.1"/>
    </source>
</evidence>
<gene>
    <name evidence="2" type="ORF">CWD84_03055</name>
</gene>